<dbReference type="GO" id="GO:0016717">
    <property type="term" value="F:oxidoreductase activity, acting on paired donors, with oxidation of a pair of donors resulting in the reduction of molecular oxygen to two molecules of water"/>
    <property type="evidence" value="ECO:0007669"/>
    <property type="project" value="TreeGrafter"/>
</dbReference>
<accession>A0AAW9DSB6</accession>
<dbReference type="RefSeq" id="WP_319614916.1">
    <property type="nucleotide sequence ID" value="NZ_JAWXYB010000018.1"/>
</dbReference>
<dbReference type="GO" id="GO:0016020">
    <property type="term" value="C:membrane"/>
    <property type="evidence" value="ECO:0007669"/>
    <property type="project" value="TreeGrafter"/>
</dbReference>
<feature type="transmembrane region" description="Helical" evidence="1">
    <location>
        <begin position="206"/>
        <end position="226"/>
    </location>
</feature>
<keyword evidence="3" id="KW-0560">Oxidoreductase</keyword>
<name>A0AAW9DSB6_ACIAO</name>
<dbReference type="GO" id="GO:0006629">
    <property type="term" value="P:lipid metabolic process"/>
    <property type="evidence" value="ECO:0007669"/>
    <property type="project" value="InterPro"/>
</dbReference>
<dbReference type="EMBL" id="JAWXYB010000018">
    <property type="protein sequence ID" value="MDX5932066.1"/>
    <property type="molecule type" value="Genomic_DNA"/>
</dbReference>
<feature type="domain" description="Fatty acid desaturase" evidence="2">
    <location>
        <begin position="49"/>
        <end position="301"/>
    </location>
</feature>
<evidence type="ECO:0000313" key="3">
    <source>
        <dbReference type="EMBL" id="MDX5932066.1"/>
    </source>
</evidence>
<feature type="transmembrane region" description="Helical" evidence="1">
    <location>
        <begin position="179"/>
        <end position="200"/>
    </location>
</feature>
<organism evidence="3 4">
    <name type="scientific">Acidiphilium acidophilum</name>
    <name type="common">Thiobacillus acidophilus</name>
    <dbReference type="NCBI Taxonomy" id="76588"/>
    <lineage>
        <taxon>Bacteria</taxon>
        <taxon>Pseudomonadati</taxon>
        <taxon>Pseudomonadota</taxon>
        <taxon>Alphaproteobacteria</taxon>
        <taxon>Acetobacterales</taxon>
        <taxon>Acidocellaceae</taxon>
        <taxon>Acidiphilium</taxon>
    </lineage>
</organism>
<keyword evidence="1" id="KW-1133">Transmembrane helix</keyword>
<gene>
    <name evidence="3" type="ORF">SIL87_14985</name>
</gene>
<dbReference type="EC" id="1.14.19.-" evidence="3"/>
<dbReference type="PANTHER" id="PTHR19353">
    <property type="entry name" value="FATTY ACID DESATURASE 2"/>
    <property type="match status" value="1"/>
</dbReference>
<feature type="transmembrane region" description="Helical" evidence="1">
    <location>
        <begin position="145"/>
        <end position="167"/>
    </location>
</feature>
<feature type="transmembrane region" description="Helical" evidence="1">
    <location>
        <begin position="48"/>
        <end position="66"/>
    </location>
</feature>
<protein>
    <submittedName>
        <fullName evidence="3">Fatty acid desaturase</fullName>
        <ecNumber evidence="3">1.14.19.-</ecNumber>
    </submittedName>
</protein>
<reference evidence="3 4" key="1">
    <citation type="submission" date="2023-11" db="EMBL/GenBank/DDBJ databases">
        <title>MicrobeMod: A computational toolkit for identifying prokaryotic methylation and restriction-modification with nanopore sequencing.</title>
        <authorList>
            <person name="Crits-Christoph A."/>
            <person name="Kang S.C."/>
            <person name="Lee H."/>
            <person name="Ostrov N."/>
        </authorList>
    </citation>
    <scope>NUCLEOTIDE SEQUENCE [LARGE SCALE GENOMIC DNA]</scope>
    <source>
        <strain evidence="3 4">DSMZ 700</strain>
    </source>
</reference>
<evidence type="ECO:0000313" key="4">
    <source>
        <dbReference type="Proteomes" id="UP001279553"/>
    </source>
</evidence>
<evidence type="ECO:0000256" key="1">
    <source>
        <dbReference type="SAM" id="Phobius"/>
    </source>
</evidence>
<dbReference type="Proteomes" id="UP001279553">
    <property type="component" value="Unassembled WGS sequence"/>
</dbReference>
<feature type="transmembrane region" description="Helical" evidence="1">
    <location>
        <begin position="21"/>
        <end position="42"/>
    </location>
</feature>
<keyword evidence="4" id="KW-1185">Reference proteome</keyword>
<keyword evidence="1" id="KW-0472">Membrane</keyword>
<dbReference type="AlphaFoldDB" id="A0AAW9DSB6"/>
<evidence type="ECO:0000259" key="2">
    <source>
        <dbReference type="Pfam" id="PF00487"/>
    </source>
</evidence>
<comment type="caution">
    <text evidence="3">The sequence shown here is derived from an EMBL/GenBank/DDBJ whole genome shotgun (WGS) entry which is preliminary data.</text>
</comment>
<dbReference type="InterPro" id="IPR012171">
    <property type="entry name" value="Fatty_acid_desaturase"/>
</dbReference>
<proteinExistence type="predicted"/>
<sequence length="330" mass="37574">MTTDVSWRTMIAPYLKPDSRLALAQLLTTLLPFLAVMGLLLVALDHGYWIALLLLPVGAVLVVRLFMFQHDCGHGSFFAPRWANDALGLVLGVLTLTPYTAWRAAHAVHHANTGNLDRRGIGDVNTLTVAEYRALSRWRRAGYRLYRHPAVLFGLGPVWLFVIKNRIPFGHPARRWREWASVLGTNAALLALVAILFVTLGPVAVLVGWLPMMVMAATIGVWLFYIQHQFEHTYWESRPEWDFRSAALEGASFYDLPRILHWMTGNIGFHHIHHLSSRIPNYRLRACHEANPAFQVAPRLTFWSSLRCARLALWDTDQRRLVPFSRSRTA</sequence>
<keyword evidence="1" id="KW-0812">Transmembrane</keyword>
<dbReference type="Pfam" id="PF00487">
    <property type="entry name" value="FA_desaturase"/>
    <property type="match status" value="1"/>
</dbReference>
<dbReference type="PANTHER" id="PTHR19353:SF73">
    <property type="entry name" value="FATTY ACID DESATURASE"/>
    <property type="match status" value="1"/>
</dbReference>
<dbReference type="InterPro" id="IPR005804">
    <property type="entry name" value="FA_desaturase_dom"/>
</dbReference>
<feature type="transmembrane region" description="Helical" evidence="1">
    <location>
        <begin position="86"/>
        <end position="105"/>
    </location>
</feature>